<name>A0A4Y9Y504_9APHY</name>
<protein>
    <submittedName>
        <fullName evidence="1">Uncharacterized protein</fullName>
    </submittedName>
</protein>
<dbReference type="Proteomes" id="UP000298390">
    <property type="component" value="Unassembled WGS sequence"/>
</dbReference>
<gene>
    <name evidence="1" type="ORF">EVJ58_g7600</name>
</gene>
<dbReference type="AlphaFoldDB" id="A0A4Y9Y504"/>
<dbReference type="EMBL" id="SEKV01000499">
    <property type="protein sequence ID" value="TFY56501.1"/>
    <property type="molecule type" value="Genomic_DNA"/>
</dbReference>
<accession>A0A4Y9Y504</accession>
<reference evidence="1 2" key="1">
    <citation type="submission" date="2019-01" db="EMBL/GenBank/DDBJ databases">
        <title>Genome sequencing of the rare red list fungi Fomitopsis rosea.</title>
        <authorList>
            <person name="Buettner E."/>
            <person name="Kellner H."/>
        </authorList>
    </citation>
    <scope>NUCLEOTIDE SEQUENCE [LARGE SCALE GENOMIC DNA]</scope>
    <source>
        <strain evidence="1 2">DSM 105464</strain>
    </source>
</reference>
<comment type="caution">
    <text evidence="1">The sequence shown here is derived from an EMBL/GenBank/DDBJ whole genome shotgun (WGS) entry which is preliminary data.</text>
</comment>
<organism evidence="1 2">
    <name type="scientific">Rhodofomes roseus</name>
    <dbReference type="NCBI Taxonomy" id="34475"/>
    <lineage>
        <taxon>Eukaryota</taxon>
        <taxon>Fungi</taxon>
        <taxon>Dikarya</taxon>
        <taxon>Basidiomycota</taxon>
        <taxon>Agaricomycotina</taxon>
        <taxon>Agaricomycetes</taxon>
        <taxon>Polyporales</taxon>
        <taxon>Rhodofomes</taxon>
    </lineage>
</organism>
<sequence length="82" mass="9328">MSTTRTSTATKLEVPAPDKFKGQATDAKQFIRRLETHYSATSNADVNDQRKIAYALLLIDDNSDAFYWKKLLLERAEGDMML</sequence>
<dbReference type="STRING" id="34475.A0A4Y9Y504"/>
<evidence type="ECO:0000313" key="2">
    <source>
        <dbReference type="Proteomes" id="UP000298390"/>
    </source>
</evidence>
<evidence type="ECO:0000313" key="1">
    <source>
        <dbReference type="EMBL" id="TFY56501.1"/>
    </source>
</evidence>
<proteinExistence type="predicted"/>